<dbReference type="AlphaFoldDB" id="A0A1E5IWA5"/>
<reference evidence="2 3" key="1">
    <citation type="submission" date="2016-07" db="EMBL/GenBank/DDBJ databases">
        <title>Whole-genome of two Shewanella species isolated from a digestive organ of sea cucumber Apostichopus japonicus Selenka 1867.</title>
        <authorList>
            <person name="Hong H.-H."/>
            <person name="Choi H."/>
            <person name="Cheon S."/>
            <person name="Oh J.-S."/>
            <person name="Lee H.-G."/>
            <person name="Park C."/>
        </authorList>
    </citation>
    <scope>NUCLEOTIDE SEQUENCE [LARGE SCALE GENOMIC DNA]</scope>
    <source>
        <strain evidence="2 3">CSB03KR</strain>
    </source>
</reference>
<dbReference type="Proteomes" id="UP000095230">
    <property type="component" value="Unassembled WGS sequence"/>
</dbReference>
<organism evidence="2 3">
    <name type="scientific">Shewanella colwelliana</name>
    <name type="common">Alteromonas colwelliana</name>
    <dbReference type="NCBI Taxonomy" id="23"/>
    <lineage>
        <taxon>Bacteria</taxon>
        <taxon>Pseudomonadati</taxon>
        <taxon>Pseudomonadota</taxon>
        <taxon>Gammaproteobacteria</taxon>
        <taxon>Alteromonadales</taxon>
        <taxon>Shewanellaceae</taxon>
        <taxon>Shewanella</taxon>
    </lineage>
</organism>
<dbReference type="InterPro" id="IPR022584">
    <property type="entry name" value="DUF2937"/>
</dbReference>
<evidence type="ECO:0000313" key="3">
    <source>
        <dbReference type="Proteomes" id="UP000095230"/>
    </source>
</evidence>
<evidence type="ECO:0000256" key="1">
    <source>
        <dbReference type="SAM" id="Phobius"/>
    </source>
</evidence>
<proteinExistence type="predicted"/>
<dbReference type="STRING" id="23.BEL05_02060"/>
<keyword evidence="1" id="KW-0472">Membrane</keyword>
<comment type="caution">
    <text evidence="2">The sequence shown here is derived from an EMBL/GenBank/DDBJ whole genome shotgun (WGS) entry which is preliminary data.</text>
</comment>
<name>A0A1E5IWA5_SHECO</name>
<sequence length="184" mass="20614">MWLRPLPVYLAANGILSIPQPLIVPVLQVPAFVDQYGQRLQAHTIEAKHSLAEFQRDADRFFDGDIEKLISHYQQNPDAVINAGGESIHTIYLRYQHLDSALKQFNQTAYSGFRQVAFEPLADIRSEAWHNFTHTIMLDSRAMTIGLMLGLLLAMLCELLLVGAGKCCVSVYRGVFKPNATIEG</sequence>
<protein>
    <recommendedName>
        <fullName evidence="4">DUF2937 domain-containing protein</fullName>
    </recommendedName>
</protein>
<dbReference type="EMBL" id="MCBT01000015">
    <property type="protein sequence ID" value="OEG74859.1"/>
    <property type="molecule type" value="Genomic_DNA"/>
</dbReference>
<gene>
    <name evidence="2" type="ORF">BEL05_02060</name>
</gene>
<feature type="transmembrane region" description="Helical" evidence="1">
    <location>
        <begin position="145"/>
        <end position="164"/>
    </location>
</feature>
<accession>A0A1E5IWA5</accession>
<dbReference type="Pfam" id="PF11157">
    <property type="entry name" value="DUF2937"/>
    <property type="match status" value="1"/>
</dbReference>
<evidence type="ECO:0000313" key="2">
    <source>
        <dbReference type="EMBL" id="OEG74859.1"/>
    </source>
</evidence>
<keyword evidence="1" id="KW-0812">Transmembrane</keyword>
<evidence type="ECO:0008006" key="4">
    <source>
        <dbReference type="Google" id="ProtNLM"/>
    </source>
</evidence>
<keyword evidence="1" id="KW-1133">Transmembrane helix</keyword>